<dbReference type="EMBL" id="RDBE01000010">
    <property type="protein sequence ID" value="RLV48368.1"/>
    <property type="molecule type" value="Genomic_DNA"/>
</dbReference>
<dbReference type="SMART" id="SM00530">
    <property type="entry name" value="HTH_XRE"/>
    <property type="match status" value="1"/>
</dbReference>
<gene>
    <name evidence="2" type="ORF">D9V37_16325</name>
</gene>
<comment type="caution">
    <text evidence="2">The sequence shown here is derived from an EMBL/GenBank/DDBJ whole genome shotgun (WGS) entry which is preliminary data.</text>
</comment>
<dbReference type="Gene3D" id="1.10.260.40">
    <property type="entry name" value="lambda repressor-like DNA-binding domains"/>
    <property type="match status" value="1"/>
</dbReference>
<keyword evidence="3" id="KW-1185">Reference proteome</keyword>
<reference evidence="2 3" key="1">
    <citation type="submission" date="2018-10" db="EMBL/GenBank/DDBJ databases">
        <title>Marmoricola sp. 4Q3S-7 whole genome shotgun sequence.</title>
        <authorList>
            <person name="Li F."/>
        </authorList>
    </citation>
    <scope>NUCLEOTIDE SEQUENCE [LARGE SCALE GENOMIC DNA]</scope>
    <source>
        <strain evidence="2 3">4Q3S-7</strain>
    </source>
</reference>
<organism evidence="2 3">
    <name type="scientific">Nocardioides mangrovicus</name>
    <dbReference type="NCBI Taxonomy" id="2478913"/>
    <lineage>
        <taxon>Bacteria</taxon>
        <taxon>Bacillati</taxon>
        <taxon>Actinomycetota</taxon>
        <taxon>Actinomycetes</taxon>
        <taxon>Propionibacteriales</taxon>
        <taxon>Nocardioidaceae</taxon>
        <taxon>Nocardioides</taxon>
    </lineage>
</organism>
<sequence length="62" mass="6975">MRARRHELELSQEGLAAVSDLHWTYVGQVERGQRNLSLHNILRLAAVLEVDPADLVSGLSWP</sequence>
<dbReference type="InterPro" id="IPR010982">
    <property type="entry name" value="Lambda_DNA-bd_dom_sf"/>
</dbReference>
<dbReference type="InterPro" id="IPR001387">
    <property type="entry name" value="Cro/C1-type_HTH"/>
</dbReference>
<name>A0A3L8P1S3_9ACTN</name>
<protein>
    <submittedName>
        <fullName evidence="2">XRE family transcriptional regulator</fullName>
    </submittedName>
</protein>
<dbReference type="Proteomes" id="UP000281708">
    <property type="component" value="Unassembled WGS sequence"/>
</dbReference>
<dbReference type="SUPFAM" id="SSF47413">
    <property type="entry name" value="lambda repressor-like DNA-binding domains"/>
    <property type="match status" value="1"/>
</dbReference>
<dbReference type="PROSITE" id="PS50943">
    <property type="entry name" value="HTH_CROC1"/>
    <property type="match status" value="1"/>
</dbReference>
<dbReference type="OrthoDB" id="9814553at2"/>
<evidence type="ECO:0000313" key="3">
    <source>
        <dbReference type="Proteomes" id="UP000281708"/>
    </source>
</evidence>
<dbReference type="GO" id="GO:0003677">
    <property type="term" value="F:DNA binding"/>
    <property type="evidence" value="ECO:0007669"/>
    <property type="project" value="InterPro"/>
</dbReference>
<accession>A0A3L8P1S3</accession>
<proteinExistence type="predicted"/>
<feature type="domain" description="HTH cro/C1-type" evidence="1">
    <location>
        <begin position="1"/>
        <end position="55"/>
    </location>
</feature>
<evidence type="ECO:0000259" key="1">
    <source>
        <dbReference type="PROSITE" id="PS50943"/>
    </source>
</evidence>
<dbReference type="CDD" id="cd00093">
    <property type="entry name" value="HTH_XRE"/>
    <property type="match status" value="1"/>
</dbReference>
<dbReference type="AlphaFoldDB" id="A0A3L8P1S3"/>
<evidence type="ECO:0000313" key="2">
    <source>
        <dbReference type="EMBL" id="RLV48368.1"/>
    </source>
</evidence>
<dbReference type="Pfam" id="PF01381">
    <property type="entry name" value="HTH_3"/>
    <property type="match status" value="1"/>
</dbReference>